<dbReference type="AlphaFoldDB" id="X0Z5Y3"/>
<gene>
    <name evidence="1" type="ORF">S01H4_04529</name>
</gene>
<sequence length="194" mass="21999">MWINKSHLKLKLFLIVVFLFLAITVISTSCVCPLFSLLGRFTGIEVKTGKNIDQDLVASELVYPDSTALAQVDGDIERILELIDQYGAALSEEQLSVLDELPQEIKEQEVSATVYSTADNKIEVLDYYDSFDNKRWDIQKLQSEEQLDNGGQPTMLFASKEDEQQAFMLIGTQNNTFIVFIGFDWEALSEKIEK</sequence>
<accession>X0Z5Y3</accession>
<dbReference type="PROSITE" id="PS51257">
    <property type="entry name" value="PROKAR_LIPOPROTEIN"/>
    <property type="match status" value="1"/>
</dbReference>
<proteinExistence type="predicted"/>
<organism evidence="1">
    <name type="scientific">marine sediment metagenome</name>
    <dbReference type="NCBI Taxonomy" id="412755"/>
    <lineage>
        <taxon>unclassified sequences</taxon>
        <taxon>metagenomes</taxon>
        <taxon>ecological metagenomes</taxon>
    </lineage>
</organism>
<dbReference type="EMBL" id="BART01001223">
    <property type="protein sequence ID" value="GAG64775.1"/>
    <property type="molecule type" value="Genomic_DNA"/>
</dbReference>
<name>X0Z5Y3_9ZZZZ</name>
<reference evidence="1" key="1">
    <citation type="journal article" date="2014" name="Front. Microbiol.">
        <title>High frequency of phylogenetically diverse reductive dehalogenase-homologous genes in deep subseafloor sedimentary metagenomes.</title>
        <authorList>
            <person name="Kawai M."/>
            <person name="Futagami T."/>
            <person name="Toyoda A."/>
            <person name="Takaki Y."/>
            <person name="Nishi S."/>
            <person name="Hori S."/>
            <person name="Arai W."/>
            <person name="Tsubouchi T."/>
            <person name="Morono Y."/>
            <person name="Uchiyama I."/>
            <person name="Ito T."/>
            <person name="Fujiyama A."/>
            <person name="Inagaki F."/>
            <person name="Takami H."/>
        </authorList>
    </citation>
    <scope>NUCLEOTIDE SEQUENCE</scope>
    <source>
        <strain evidence="1">Expedition CK06-06</strain>
    </source>
</reference>
<protein>
    <submittedName>
        <fullName evidence="1">Uncharacterized protein</fullName>
    </submittedName>
</protein>
<evidence type="ECO:0000313" key="1">
    <source>
        <dbReference type="EMBL" id="GAG64775.1"/>
    </source>
</evidence>
<comment type="caution">
    <text evidence="1">The sequence shown here is derived from an EMBL/GenBank/DDBJ whole genome shotgun (WGS) entry which is preliminary data.</text>
</comment>